<keyword evidence="2" id="KW-1185">Reference proteome</keyword>
<dbReference type="InterPro" id="IPR043519">
    <property type="entry name" value="NT_sf"/>
</dbReference>
<accession>A0ABQ1H106</accession>
<dbReference type="SUPFAM" id="SSF81301">
    <property type="entry name" value="Nucleotidyltransferase"/>
    <property type="match status" value="1"/>
</dbReference>
<dbReference type="Gene3D" id="3.30.460.10">
    <property type="entry name" value="Beta Polymerase, domain 2"/>
    <property type="match status" value="1"/>
</dbReference>
<sequence>MRLSSDQISAIKVAAACAFGADAVVRLFGSRADDARRGGDIDLHIEASPEMADVDHEVQFRTLIWKALDEEQIDIVVHARGADPQWIDRAALRDGLIL</sequence>
<proteinExistence type="predicted"/>
<gene>
    <name evidence="1" type="ORF">GCM10011395_25360</name>
</gene>
<dbReference type="Proteomes" id="UP000618591">
    <property type="component" value="Unassembled WGS sequence"/>
</dbReference>
<name>A0ABQ1H106_9SPHN</name>
<comment type="caution">
    <text evidence="1">The sequence shown here is derived from an EMBL/GenBank/DDBJ whole genome shotgun (WGS) entry which is preliminary data.</text>
</comment>
<organism evidence="1 2">
    <name type="scientific">Sphingomonas psychrolutea</name>
    <dbReference type="NCBI Taxonomy" id="1259676"/>
    <lineage>
        <taxon>Bacteria</taxon>
        <taxon>Pseudomonadati</taxon>
        <taxon>Pseudomonadota</taxon>
        <taxon>Alphaproteobacteria</taxon>
        <taxon>Sphingomonadales</taxon>
        <taxon>Sphingomonadaceae</taxon>
        <taxon>Sphingomonas</taxon>
    </lineage>
</organism>
<reference evidence="2" key="1">
    <citation type="journal article" date="2019" name="Int. J. Syst. Evol. Microbiol.">
        <title>The Global Catalogue of Microorganisms (GCM) 10K type strain sequencing project: providing services to taxonomists for standard genome sequencing and annotation.</title>
        <authorList>
            <consortium name="The Broad Institute Genomics Platform"/>
            <consortium name="The Broad Institute Genome Sequencing Center for Infectious Disease"/>
            <person name="Wu L."/>
            <person name="Ma J."/>
        </authorList>
    </citation>
    <scope>NUCLEOTIDE SEQUENCE [LARGE SCALE GENOMIC DNA]</scope>
    <source>
        <strain evidence="2">CGMCC 1.10106</strain>
    </source>
</reference>
<evidence type="ECO:0008006" key="3">
    <source>
        <dbReference type="Google" id="ProtNLM"/>
    </source>
</evidence>
<dbReference type="EMBL" id="BMDW01000016">
    <property type="protein sequence ID" value="GGA53901.1"/>
    <property type="molecule type" value="Genomic_DNA"/>
</dbReference>
<evidence type="ECO:0000313" key="2">
    <source>
        <dbReference type="Proteomes" id="UP000618591"/>
    </source>
</evidence>
<protein>
    <recommendedName>
        <fullName evidence="3">Nucleotidyltransferase domain-containing protein</fullName>
    </recommendedName>
</protein>
<evidence type="ECO:0000313" key="1">
    <source>
        <dbReference type="EMBL" id="GGA53901.1"/>
    </source>
</evidence>
<dbReference type="RefSeq" id="WP_188448050.1">
    <property type="nucleotide sequence ID" value="NZ_BMDW01000016.1"/>
</dbReference>